<proteinExistence type="predicted"/>
<comment type="caution">
    <text evidence="2">The sequence shown here is derived from an EMBL/GenBank/DDBJ whole genome shotgun (WGS) entry which is preliminary data.</text>
</comment>
<keyword evidence="3" id="KW-1185">Reference proteome</keyword>
<evidence type="ECO:0000256" key="1">
    <source>
        <dbReference type="SAM" id="MobiDB-lite"/>
    </source>
</evidence>
<dbReference type="Proteomes" id="UP001457282">
    <property type="component" value="Unassembled WGS sequence"/>
</dbReference>
<evidence type="ECO:0000313" key="3">
    <source>
        <dbReference type="Proteomes" id="UP001457282"/>
    </source>
</evidence>
<feature type="compositionally biased region" description="Polar residues" evidence="1">
    <location>
        <begin position="46"/>
        <end position="63"/>
    </location>
</feature>
<reference evidence="2 3" key="1">
    <citation type="journal article" date="2023" name="G3 (Bethesda)">
        <title>A chromosome-length genome assembly and annotation of blackberry (Rubus argutus, cv. 'Hillquist').</title>
        <authorList>
            <person name="Bruna T."/>
            <person name="Aryal R."/>
            <person name="Dudchenko O."/>
            <person name="Sargent D.J."/>
            <person name="Mead D."/>
            <person name="Buti M."/>
            <person name="Cavallini A."/>
            <person name="Hytonen T."/>
            <person name="Andres J."/>
            <person name="Pham M."/>
            <person name="Weisz D."/>
            <person name="Mascagni F."/>
            <person name="Usai G."/>
            <person name="Natali L."/>
            <person name="Bassil N."/>
            <person name="Fernandez G.E."/>
            <person name="Lomsadze A."/>
            <person name="Armour M."/>
            <person name="Olukolu B."/>
            <person name="Poorten T."/>
            <person name="Britton C."/>
            <person name="Davik J."/>
            <person name="Ashrafi H."/>
            <person name="Aiden E.L."/>
            <person name="Borodovsky M."/>
            <person name="Worthington M."/>
        </authorList>
    </citation>
    <scope>NUCLEOTIDE SEQUENCE [LARGE SCALE GENOMIC DNA]</scope>
    <source>
        <strain evidence="2">PI 553951</strain>
    </source>
</reference>
<gene>
    <name evidence="2" type="ORF">M0R45_035507</name>
</gene>
<accession>A0AAW1VUH3</accession>
<dbReference type="AlphaFoldDB" id="A0AAW1VUH3"/>
<name>A0AAW1VUH3_RUBAR</name>
<sequence length="217" mass="23747">MNRENYRRRSESGGEGLGDQRHSDAGIEARVMEMRCSSALRPWTAQSSSFATGDPSSLNQSITVGAAPPSPSHSGITSAVPSRPAHSPAAICPPQLPVSSISAQSVQFPCSTVRCHSLLQFAPRRLHSPSSPPWPIATSLPSRDTPHLICRHRKSHFSHAVTATMPSQNSSFCHLKPCRHQEFTVSPLCYSSTEKKKKEQRMTENEEEMMSHKSCTG</sequence>
<dbReference type="EMBL" id="JBEDUW010000007">
    <property type="protein sequence ID" value="KAK9911611.1"/>
    <property type="molecule type" value="Genomic_DNA"/>
</dbReference>
<protein>
    <submittedName>
        <fullName evidence="2">Uncharacterized protein</fullName>
    </submittedName>
</protein>
<feature type="region of interest" description="Disordered" evidence="1">
    <location>
        <begin position="46"/>
        <end position="88"/>
    </location>
</feature>
<feature type="compositionally biased region" description="Basic and acidic residues" evidence="1">
    <location>
        <begin position="194"/>
        <end position="204"/>
    </location>
</feature>
<organism evidence="2 3">
    <name type="scientific">Rubus argutus</name>
    <name type="common">Southern blackberry</name>
    <dbReference type="NCBI Taxonomy" id="59490"/>
    <lineage>
        <taxon>Eukaryota</taxon>
        <taxon>Viridiplantae</taxon>
        <taxon>Streptophyta</taxon>
        <taxon>Embryophyta</taxon>
        <taxon>Tracheophyta</taxon>
        <taxon>Spermatophyta</taxon>
        <taxon>Magnoliopsida</taxon>
        <taxon>eudicotyledons</taxon>
        <taxon>Gunneridae</taxon>
        <taxon>Pentapetalae</taxon>
        <taxon>rosids</taxon>
        <taxon>fabids</taxon>
        <taxon>Rosales</taxon>
        <taxon>Rosaceae</taxon>
        <taxon>Rosoideae</taxon>
        <taxon>Rosoideae incertae sedis</taxon>
        <taxon>Rubus</taxon>
    </lineage>
</organism>
<feature type="region of interest" description="Disordered" evidence="1">
    <location>
        <begin position="1"/>
        <end position="29"/>
    </location>
</feature>
<evidence type="ECO:0000313" key="2">
    <source>
        <dbReference type="EMBL" id="KAK9911611.1"/>
    </source>
</evidence>
<feature type="region of interest" description="Disordered" evidence="1">
    <location>
        <begin position="194"/>
        <end position="217"/>
    </location>
</feature>